<evidence type="ECO:0000313" key="2">
    <source>
        <dbReference type="Proteomes" id="UP001165652"/>
    </source>
</evidence>
<keyword evidence="2" id="KW-1185">Reference proteome</keyword>
<sequence length="83" mass="9536">MSDFRIKDFLDRLGELGLMFSATRMADGSIRLNQWRGITYYENEADIRRIWSAAMDGHPGRVQDVARYVELTQTRARVLGKAA</sequence>
<comment type="caution">
    <text evidence="1">The sequence shown here is derived from an EMBL/GenBank/DDBJ whole genome shotgun (WGS) entry which is preliminary data.</text>
</comment>
<dbReference type="RefSeq" id="WP_272779922.1">
    <property type="nucleotide sequence ID" value="NZ_JAQQLI010000060.1"/>
</dbReference>
<organism evidence="1 2">
    <name type="scientific">Rhodoplanes tepidamans</name>
    <name type="common">Rhodoplanes cryptolactis</name>
    <dbReference type="NCBI Taxonomy" id="200616"/>
    <lineage>
        <taxon>Bacteria</taxon>
        <taxon>Pseudomonadati</taxon>
        <taxon>Pseudomonadota</taxon>
        <taxon>Alphaproteobacteria</taxon>
        <taxon>Hyphomicrobiales</taxon>
        <taxon>Nitrobacteraceae</taxon>
        <taxon>Rhodoplanes</taxon>
    </lineage>
</organism>
<proteinExistence type="predicted"/>
<gene>
    <name evidence="1" type="ORF">PQJ73_25715</name>
</gene>
<reference evidence="1" key="2">
    <citation type="submission" date="2023-02" db="EMBL/GenBank/DDBJ databases">
        <authorList>
            <person name="Rayyan A."/>
            <person name="Meyer T."/>
            <person name="Kyndt J.A."/>
        </authorList>
    </citation>
    <scope>NUCLEOTIDE SEQUENCE</scope>
    <source>
        <strain evidence="1">DSM 9987</strain>
    </source>
</reference>
<evidence type="ECO:0000313" key="1">
    <source>
        <dbReference type="EMBL" id="MDC7789093.1"/>
    </source>
</evidence>
<name>A0ABT5JI52_RHOTP</name>
<accession>A0ABT5JI52</accession>
<dbReference type="Proteomes" id="UP001165652">
    <property type="component" value="Unassembled WGS sequence"/>
</dbReference>
<dbReference type="EMBL" id="JAQQLI010000060">
    <property type="protein sequence ID" value="MDC7789093.1"/>
    <property type="molecule type" value="Genomic_DNA"/>
</dbReference>
<reference evidence="1" key="1">
    <citation type="journal article" date="2023" name="Microbiol Resour">
        <title>Genome Sequences of Rhodoplanes serenus and Two Thermotolerant Strains, Rhodoplanes tepidamans and 'Rhodoplanes cryptolactis,' Further Refine the Genus.</title>
        <authorList>
            <person name="Rayyan A.A."/>
            <person name="Kyndt J.A."/>
        </authorList>
    </citation>
    <scope>NUCLEOTIDE SEQUENCE</scope>
    <source>
        <strain evidence="1">DSM 9987</strain>
    </source>
</reference>
<protein>
    <submittedName>
        <fullName evidence="1">Uncharacterized protein</fullName>
    </submittedName>
</protein>